<comment type="pathway">
    <text evidence="2">Carbohydrate degradation; pentose phosphate pathway; D-ribulose 5-phosphate from D-glucose 6-phosphate (oxidative stage): step 3/3.</text>
</comment>
<dbReference type="InterPro" id="IPR013328">
    <property type="entry name" value="6PGD_dom2"/>
</dbReference>
<reference evidence="13 14" key="1">
    <citation type="journal article" date="2015" name="Genome Biol. Evol.">
        <title>The genome of winter moth (Operophtera brumata) provides a genomic perspective on sexual dimorphism and phenology.</title>
        <authorList>
            <person name="Derks M.F."/>
            <person name="Smit S."/>
            <person name="Salis L."/>
            <person name="Schijlen E."/>
            <person name="Bossers A."/>
            <person name="Mateman C."/>
            <person name="Pijl A.S."/>
            <person name="de Ridder D."/>
            <person name="Groenen M.A."/>
            <person name="Visser M.E."/>
            <person name="Megens H.J."/>
        </authorList>
    </citation>
    <scope>NUCLEOTIDE SEQUENCE [LARGE SCALE GENOMIC DNA]</scope>
    <source>
        <strain evidence="13">WM2013NL</strain>
        <tissue evidence="13">Head and thorax</tissue>
    </source>
</reference>
<dbReference type="InterPro" id="IPR006115">
    <property type="entry name" value="6PGDH_NADP-bd"/>
</dbReference>
<evidence type="ECO:0000256" key="7">
    <source>
        <dbReference type="ARBA" id="ARBA00022857"/>
    </source>
</evidence>
<keyword evidence="8" id="KW-0560">Oxidoreductase</keyword>
<dbReference type="InterPro" id="IPR036291">
    <property type="entry name" value="NAD(P)-bd_dom_sf"/>
</dbReference>
<comment type="caution">
    <text evidence="13">The sequence shown here is derived from an EMBL/GenBank/DDBJ whole genome shotgun (WGS) entry which is preliminary data.</text>
</comment>
<keyword evidence="14" id="KW-1185">Reference proteome</keyword>
<evidence type="ECO:0000256" key="4">
    <source>
        <dbReference type="ARBA" id="ARBA00011738"/>
    </source>
</evidence>
<evidence type="ECO:0000313" key="14">
    <source>
        <dbReference type="Proteomes" id="UP000037510"/>
    </source>
</evidence>
<accession>A0A0L7LMM2</accession>
<dbReference type="Pfam" id="PF03446">
    <property type="entry name" value="NAD_binding_2"/>
    <property type="match status" value="1"/>
</dbReference>
<keyword evidence="9" id="KW-0311">Gluconate utilization</keyword>
<dbReference type="Gene3D" id="1.20.5.320">
    <property type="entry name" value="6-Phosphogluconate Dehydrogenase, domain 3"/>
    <property type="match status" value="1"/>
</dbReference>
<comment type="subunit">
    <text evidence="4">Homodimer.</text>
</comment>
<evidence type="ECO:0000313" key="13">
    <source>
        <dbReference type="EMBL" id="KOB76655.1"/>
    </source>
</evidence>
<dbReference type="InterPro" id="IPR006183">
    <property type="entry name" value="Pgluconate_DH"/>
</dbReference>
<dbReference type="EMBL" id="JTDY01000567">
    <property type="protein sequence ID" value="KOB76655.1"/>
    <property type="molecule type" value="Genomic_DNA"/>
</dbReference>
<dbReference type="EC" id="1.1.1.44" evidence="5"/>
<evidence type="ECO:0000256" key="11">
    <source>
        <dbReference type="ARBA" id="ARBA00048640"/>
    </source>
</evidence>
<dbReference type="AlphaFoldDB" id="A0A0L7LMM2"/>
<organism evidence="13 14">
    <name type="scientific">Operophtera brumata</name>
    <name type="common">Winter moth</name>
    <name type="synonym">Phalaena brumata</name>
    <dbReference type="NCBI Taxonomy" id="104452"/>
    <lineage>
        <taxon>Eukaryota</taxon>
        <taxon>Metazoa</taxon>
        <taxon>Ecdysozoa</taxon>
        <taxon>Arthropoda</taxon>
        <taxon>Hexapoda</taxon>
        <taxon>Insecta</taxon>
        <taxon>Pterygota</taxon>
        <taxon>Neoptera</taxon>
        <taxon>Endopterygota</taxon>
        <taxon>Lepidoptera</taxon>
        <taxon>Glossata</taxon>
        <taxon>Ditrysia</taxon>
        <taxon>Geometroidea</taxon>
        <taxon>Geometridae</taxon>
        <taxon>Larentiinae</taxon>
        <taxon>Operophtera</taxon>
    </lineage>
</organism>
<protein>
    <recommendedName>
        <fullName evidence="6">6-phosphogluconate dehydrogenase, decarboxylating</fullName>
        <ecNumber evidence="5">1.1.1.44</ecNumber>
    </recommendedName>
</protein>
<gene>
    <name evidence="13" type="ORF">OBRU01_05568</name>
</gene>
<dbReference type="PROSITE" id="PS00461">
    <property type="entry name" value="6PGD"/>
    <property type="match status" value="1"/>
</dbReference>
<evidence type="ECO:0000256" key="6">
    <source>
        <dbReference type="ARBA" id="ARBA00018193"/>
    </source>
</evidence>
<name>A0A0L7LMM2_OPEBR</name>
<sequence length="344" mass="37516">MAQAKADIALIGLAVMGQNLILNMDDHGFVVCAYNRTVAKVSGGEDGARYGPSLMPGGHPAAWQHVKPIFQAICAKVNDEPCCDWVGEDGAGHFVKMVHNGLEQGEMAQVFEDWNKGDLDSFLIEITRDILKYKDTDGKFLLPKIRDTAGQKGTGKWTGIAALEYGVPVTLIGEAVFARCLSAIKDKKEFLEHLRKALYASKLISRLHHQECLPREYQGNDIIFTTSPIYGFKCLLVQDAFTKNPQLSNLLLDPYFSARIAASQGALRQVVAQAALVGVPAPALSAALAFYDGYRAAVLPANLLQAQRDYFGAHTYELLSKPGEFVHTNWTGHGGNVSASTYNN</sequence>
<dbReference type="PANTHER" id="PTHR11811">
    <property type="entry name" value="6-PHOSPHOGLUCONATE DEHYDROGENASE"/>
    <property type="match status" value="1"/>
</dbReference>
<dbReference type="InterPro" id="IPR006184">
    <property type="entry name" value="6PGdom_BS"/>
</dbReference>
<keyword evidence="7" id="KW-0521">NADP</keyword>
<evidence type="ECO:0000256" key="2">
    <source>
        <dbReference type="ARBA" id="ARBA00004874"/>
    </source>
</evidence>
<evidence type="ECO:0000256" key="10">
    <source>
        <dbReference type="ARBA" id="ARBA00023126"/>
    </source>
</evidence>
<evidence type="ECO:0000256" key="5">
    <source>
        <dbReference type="ARBA" id="ARBA00013011"/>
    </source>
</evidence>
<evidence type="ECO:0000259" key="12">
    <source>
        <dbReference type="SMART" id="SM01350"/>
    </source>
</evidence>
<dbReference type="SMART" id="SM01350">
    <property type="entry name" value="6PGD"/>
    <property type="match status" value="1"/>
</dbReference>
<dbReference type="Gene3D" id="1.10.1040.10">
    <property type="entry name" value="N-(1-d-carboxylethyl)-l-norvaline Dehydrogenase, domain 2"/>
    <property type="match status" value="2"/>
</dbReference>
<dbReference type="InterPro" id="IPR008927">
    <property type="entry name" value="6-PGluconate_DH-like_C_sf"/>
</dbReference>
<feature type="domain" description="6-phosphogluconate dehydrogenase C-terminal" evidence="12">
    <location>
        <begin position="92"/>
        <end position="331"/>
    </location>
</feature>
<comment type="catalytic activity">
    <reaction evidence="11">
        <text>6-phospho-D-gluconate + NADP(+) = D-ribulose 5-phosphate + CO2 + NADPH</text>
        <dbReference type="Rhea" id="RHEA:10116"/>
        <dbReference type="ChEBI" id="CHEBI:16526"/>
        <dbReference type="ChEBI" id="CHEBI:57783"/>
        <dbReference type="ChEBI" id="CHEBI:58121"/>
        <dbReference type="ChEBI" id="CHEBI:58349"/>
        <dbReference type="ChEBI" id="CHEBI:58759"/>
        <dbReference type="EC" id="1.1.1.44"/>
    </reaction>
</comment>
<dbReference type="UniPathway" id="UPA00115">
    <property type="reaction ID" value="UER00410"/>
</dbReference>
<evidence type="ECO:0000256" key="9">
    <source>
        <dbReference type="ARBA" id="ARBA00023064"/>
    </source>
</evidence>
<dbReference type="Gene3D" id="3.40.50.720">
    <property type="entry name" value="NAD(P)-binding Rossmann-like Domain"/>
    <property type="match status" value="2"/>
</dbReference>
<dbReference type="GO" id="GO:0006098">
    <property type="term" value="P:pentose-phosphate shunt"/>
    <property type="evidence" value="ECO:0007669"/>
    <property type="project" value="UniProtKB-UniPathway"/>
</dbReference>
<dbReference type="FunFam" id="1.20.5.320:FF:000002">
    <property type="entry name" value="6-phosphogluconate dehydrogenase, decarboxylating"/>
    <property type="match status" value="1"/>
</dbReference>
<dbReference type="GO" id="GO:0019521">
    <property type="term" value="P:D-gluconate metabolic process"/>
    <property type="evidence" value="ECO:0007669"/>
    <property type="project" value="UniProtKB-KW"/>
</dbReference>
<dbReference type="SUPFAM" id="SSF48179">
    <property type="entry name" value="6-phosphogluconate dehydrogenase C-terminal domain-like"/>
    <property type="match status" value="1"/>
</dbReference>
<dbReference type="GO" id="GO:0050661">
    <property type="term" value="F:NADP binding"/>
    <property type="evidence" value="ECO:0007669"/>
    <property type="project" value="InterPro"/>
</dbReference>
<dbReference type="STRING" id="104452.A0A0L7LMM2"/>
<comment type="function">
    <text evidence="1">Catalyzes the oxidative decarboxylation of 6-phosphogluconate to ribulose 5-phosphate and CO(2), with concomitant reduction of NADP to NADPH.</text>
</comment>
<dbReference type="Proteomes" id="UP000037510">
    <property type="component" value="Unassembled WGS sequence"/>
</dbReference>
<comment type="similarity">
    <text evidence="3">Belongs to the 6-phosphogluconate dehydrogenase family.</text>
</comment>
<keyword evidence="10" id="KW-0570">Pentose shunt</keyword>
<evidence type="ECO:0000256" key="1">
    <source>
        <dbReference type="ARBA" id="ARBA00002526"/>
    </source>
</evidence>
<evidence type="ECO:0000256" key="3">
    <source>
        <dbReference type="ARBA" id="ARBA00008419"/>
    </source>
</evidence>
<dbReference type="GO" id="GO:0004616">
    <property type="term" value="F:phosphogluconate dehydrogenase (decarboxylating) activity"/>
    <property type="evidence" value="ECO:0007669"/>
    <property type="project" value="UniProtKB-EC"/>
</dbReference>
<dbReference type="InterPro" id="IPR006114">
    <property type="entry name" value="6PGDH_C"/>
</dbReference>
<proteinExistence type="inferred from homology"/>
<dbReference type="Pfam" id="PF00393">
    <property type="entry name" value="6PGD"/>
    <property type="match status" value="2"/>
</dbReference>
<evidence type="ECO:0000256" key="8">
    <source>
        <dbReference type="ARBA" id="ARBA00023002"/>
    </source>
</evidence>
<dbReference type="SUPFAM" id="SSF51735">
    <property type="entry name" value="NAD(P)-binding Rossmann-fold domains"/>
    <property type="match status" value="1"/>
</dbReference>